<dbReference type="Gene3D" id="3.40.1110.10">
    <property type="entry name" value="Calcium-transporting ATPase, cytoplasmic domain N"/>
    <property type="match status" value="1"/>
</dbReference>
<dbReference type="GeneID" id="37140716"/>
<dbReference type="InterPro" id="IPR059000">
    <property type="entry name" value="ATPase_P-type_domA"/>
</dbReference>
<keyword evidence="4 11" id="KW-0812">Transmembrane</keyword>
<dbReference type="NCBIfam" id="TIGR01494">
    <property type="entry name" value="ATPase_P-type"/>
    <property type="match status" value="1"/>
</dbReference>
<accession>A0A319CE31</accession>
<evidence type="ECO:0000256" key="8">
    <source>
        <dbReference type="ARBA" id="ARBA00022989"/>
    </source>
</evidence>
<dbReference type="OrthoDB" id="4828554at2759"/>
<protein>
    <recommendedName>
        <fullName evidence="3">P-type H(+)-exporting transporter</fullName>
        <ecNumber evidence="3">7.1.2.1</ecNumber>
    </recommendedName>
</protein>
<keyword evidence="5" id="KW-0547">Nucleotide-binding</keyword>
<dbReference type="GO" id="GO:0016887">
    <property type="term" value="F:ATP hydrolysis activity"/>
    <property type="evidence" value="ECO:0007669"/>
    <property type="project" value="InterPro"/>
</dbReference>
<proteinExistence type="inferred from homology"/>
<dbReference type="EMBL" id="KZ821694">
    <property type="protein sequence ID" value="PYH82710.1"/>
    <property type="molecule type" value="Genomic_DNA"/>
</dbReference>
<dbReference type="Pfam" id="PF00690">
    <property type="entry name" value="Cation_ATPase_N"/>
    <property type="match status" value="1"/>
</dbReference>
<reference evidence="13 14" key="1">
    <citation type="submission" date="2016-12" db="EMBL/GenBank/DDBJ databases">
        <title>The genomes of Aspergillus section Nigri reveals drivers in fungal speciation.</title>
        <authorList>
            <consortium name="DOE Joint Genome Institute"/>
            <person name="Vesth T.C."/>
            <person name="Nybo J."/>
            <person name="Theobald S."/>
            <person name="Brandl J."/>
            <person name="Frisvad J.C."/>
            <person name="Nielsen K.F."/>
            <person name="Lyhne E.K."/>
            <person name="Kogle M.E."/>
            <person name="Kuo A."/>
            <person name="Riley R."/>
            <person name="Clum A."/>
            <person name="Nolan M."/>
            <person name="Lipzen A."/>
            <person name="Salamov A."/>
            <person name="Henrissat B."/>
            <person name="Wiebenga A."/>
            <person name="De Vries R.P."/>
            <person name="Grigoriev I.V."/>
            <person name="Mortensen U.H."/>
            <person name="Andersen M.R."/>
            <person name="Baker S.E."/>
        </authorList>
    </citation>
    <scope>NUCLEOTIDE SEQUENCE [LARGE SCALE GENOMIC DNA]</scope>
    <source>
        <strain evidence="13 14">CBS 121591</strain>
    </source>
</reference>
<sequence length="543" mass="59193">MEDHENELPNGHQPSTDLSEYTALNRFIATTTTASHAAPSVTDKDSDDPTSHPPRRKFWRQSHDSTDEKGGGPFQTPSESLDTVISSGLPEAEVDGRRKKCGWNELASESPNKLLQFIAYFRGPILYVKELALFLVAGLRDWIDFGVIIGILLLNAIVGWYQEKQAADVVASLKGNLAMKAIVVRDGEEKEILAREVVVGDILILEKGNVIPAEAQLICDYTIVAADQCAITGESLAVDKFMGDVCYYTASCEKGKAYAIVTASAKDTFVGRTASIGKTAKDQGHFKAVMDSIGTTLLVLGMFWILVAWIGGFYRHLRIATPENDDNNLLHWTLILLIVGVPVGLPVVTTTTLAVGAAFLAHKKAVVQKLTAIESLAGVDVLCTDKTGTLPASKLSVREPYVASGVDVNWMFAVAAIASSHNTRNLDPIDRVTLLALRRYPNAREILSRPWVTEDFTPFDPVSKCITTTCTCEGVRHVCAKGAPKAIIKLAGHPKAEAEQHKNKAQEFALHGFRCLAVAVKEGDKDWQFLGLYSIGHCMRNSF</sequence>
<dbReference type="Gene3D" id="1.20.1110.10">
    <property type="entry name" value="Calcium-transporting ATPase, transmembrane domain"/>
    <property type="match status" value="1"/>
</dbReference>
<evidence type="ECO:0000256" key="7">
    <source>
        <dbReference type="ARBA" id="ARBA00022967"/>
    </source>
</evidence>
<dbReference type="SMART" id="SM00831">
    <property type="entry name" value="Cation_ATPase_N"/>
    <property type="match status" value="1"/>
</dbReference>
<dbReference type="RefSeq" id="XP_025492910.1">
    <property type="nucleotide sequence ID" value="XM_025637974.1"/>
</dbReference>
<feature type="transmembrane region" description="Helical" evidence="11">
    <location>
        <begin position="293"/>
        <end position="314"/>
    </location>
</feature>
<feature type="compositionally biased region" description="Basic and acidic residues" evidence="10">
    <location>
        <begin position="61"/>
        <end position="70"/>
    </location>
</feature>
<evidence type="ECO:0000256" key="3">
    <source>
        <dbReference type="ARBA" id="ARBA00012476"/>
    </source>
</evidence>
<evidence type="ECO:0000256" key="9">
    <source>
        <dbReference type="ARBA" id="ARBA00023136"/>
    </source>
</evidence>
<dbReference type="SUPFAM" id="SSF81653">
    <property type="entry name" value="Calcium ATPase, transduction domain A"/>
    <property type="match status" value="1"/>
</dbReference>
<evidence type="ECO:0000256" key="5">
    <source>
        <dbReference type="ARBA" id="ARBA00022741"/>
    </source>
</evidence>
<dbReference type="PRINTS" id="PR00119">
    <property type="entry name" value="CATATPASE"/>
</dbReference>
<dbReference type="Pfam" id="PF00122">
    <property type="entry name" value="E1-E2_ATPase"/>
    <property type="match status" value="1"/>
</dbReference>
<name>A0A319CE31_9EURO</name>
<gene>
    <name evidence="13" type="ORF">BO82DRAFT_382898</name>
</gene>
<dbReference type="InterPro" id="IPR023299">
    <property type="entry name" value="ATPase_P-typ_cyto_dom_N"/>
</dbReference>
<keyword evidence="7" id="KW-1278">Translocase</keyword>
<comment type="subcellular location">
    <subcellularLocation>
        <location evidence="1">Membrane</location>
        <topology evidence="1">Multi-pass membrane protein</topology>
    </subcellularLocation>
</comment>
<dbReference type="EC" id="7.1.2.1" evidence="3"/>
<dbReference type="InterPro" id="IPR008250">
    <property type="entry name" value="ATPase_P-typ_transduc_dom_A_sf"/>
</dbReference>
<dbReference type="GO" id="GO:0005524">
    <property type="term" value="F:ATP binding"/>
    <property type="evidence" value="ECO:0007669"/>
    <property type="project" value="UniProtKB-KW"/>
</dbReference>
<feature type="transmembrane region" description="Helical" evidence="11">
    <location>
        <begin position="334"/>
        <end position="361"/>
    </location>
</feature>
<keyword evidence="9 11" id="KW-0472">Membrane</keyword>
<evidence type="ECO:0000313" key="13">
    <source>
        <dbReference type="EMBL" id="PYH82710.1"/>
    </source>
</evidence>
<keyword evidence="14" id="KW-1185">Reference proteome</keyword>
<evidence type="ECO:0000256" key="4">
    <source>
        <dbReference type="ARBA" id="ARBA00022692"/>
    </source>
</evidence>
<dbReference type="PANTHER" id="PTHR42861">
    <property type="entry name" value="CALCIUM-TRANSPORTING ATPASE"/>
    <property type="match status" value="1"/>
</dbReference>
<evidence type="ECO:0000259" key="12">
    <source>
        <dbReference type="SMART" id="SM00831"/>
    </source>
</evidence>
<evidence type="ECO:0000256" key="11">
    <source>
        <dbReference type="SAM" id="Phobius"/>
    </source>
</evidence>
<dbReference type="InterPro" id="IPR004014">
    <property type="entry name" value="ATPase_P-typ_cation-transptr_N"/>
</dbReference>
<dbReference type="InterPro" id="IPR001757">
    <property type="entry name" value="P_typ_ATPase"/>
</dbReference>
<feature type="transmembrane region" description="Helical" evidence="11">
    <location>
        <begin position="142"/>
        <end position="161"/>
    </location>
</feature>
<keyword evidence="8 11" id="KW-1133">Transmembrane helix</keyword>
<evidence type="ECO:0000256" key="1">
    <source>
        <dbReference type="ARBA" id="ARBA00004141"/>
    </source>
</evidence>
<feature type="domain" description="Cation-transporting P-type ATPase N-terminal" evidence="12">
    <location>
        <begin position="72"/>
        <end position="141"/>
    </location>
</feature>
<dbReference type="GO" id="GO:0008553">
    <property type="term" value="F:P-type proton-exporting transporter activity"/>
    <property type="evidence" value="ECO:0007669"/>
    <property type="project" value="UniProtKB-EC"/>
</dbReference>
<evidence type="ECO:0000313" key="14">
    <source>
        <dbReference type="Proteomes" id="UP000248340"/>
    </source>
</evidence>
<dbReference type="Proteomes" id="UP000248340">
    <property type="component" value="Unassembled WGS sequence"/>
</dbReference>
<dbReference type="VEuPathDB" id="FungiDB:BO82DRAFT_382898"/>
<dbReference type="FunFam" id="3.40.1110.10:FF:000005">
    <property type="entry name" value="Plasma membrane ATPase"/>
    <property type="match status" value="1"/>
</dbReference>
<evidence type="ECO:0000256" key="2">
    <source>
        <dbReference type="ARBA" id="ARBA00008804"/>
    </source>
</evidence>
<dbReference type="InterPro" id="IPR023214">
    <property type="entry name" value="HAD_sf"/>
</dbReference>
<dbReference type="SUPFAM" id="SSF81660">
    <property type="entry name" value="Metal cation-transporting ATPase, ATP-binding domain N"/>
    <property type="match status" value="1"/>
</dbReference>
<evidence type="ECO:0000256" key="6">
    <source>
        <dbReference type="ARBA" id="ARBA00022840"/>
    </source>
</evidence>
<dbReference type="GO" id="GO:0016020">
    <property type="term" value="C:membrane"/>
    <property type="evidence" value="ECO:0007669"/>
    <property type="project" value="UniProtKB-SubCell"/>
</dbReference>
<feature type="region of interest" description="Disordered" evidence="10">
    <location>
        <begin position="1"/>
        <end position="82"/>
    </location>
</feature>
<dbReference type="STRING" id="1448315.A0A319CE31"/>
<organism evidence="13 14">
    <name type="scientific">Aspergillus uvarum CBS 121591</name>
    <dbReference type="NCBI Taxonomy" id="1448315"/>
    <lineage>
        <taxon>Eukaryota</taxon>
        <taxon>Fungi</taxon>
        <taxon>Dikarya</taxon>
        <taxon>Ascomycota</taxon>
        <taxon>Pezizomycotina</taxon>
        <taxon>Eurotiomycetes</taxon>
        <taxon>Eurotiomycetidae</taxon>
        <taxon>Eurotiales</taxon>
        <taxon>Aspergillaceae</taxon>
        <taxon>Aspergillus</taxon>
        <taxon>Aspergillus subgen. Circumdati</taxon>
    </lineage>
</organism>
<evidence type="ECO:0000256" key="10">
    <source>
        <dbReference type="SAM" id="MobiDB-lite"/>
    </source>
</evidence>
<dbReference type="AlphaFoldDB" id="A0A319CE31"/>
<dbReference type="SUPFAM" id="SSF81665">
    <property type="entry name" value="Calcium ATPase, transmembrane domain M"/>
    <property type="match status" value="1"/>
</dbReference>
<dbReference type="Gene3D" id="3.40.50.1000">
    <property type="entry name" value="HAD superfamily/HAD-like"/>
    <property type="match status" value="1"/>
</dbReference>
<dbReference type="Gene3D" id="2.70.150.10">
    <property type="entry name" value="Calcium-transporting ATPase, cytoplasmic transduction domain A"/>
    <property type="match status" value="1"/>
</dbReference>
<keyword evidence="6" id="KW-0067">ATP-binding</keyword>
<dbReference type="InterPro" id="IPR023298">
    <property type="entry name" value="ATPase_P-typ_TM_dom_sf"/>
</dbReference>
<feature type="compositionally biased region" description="Low complexity" evidence="10">
    <location>
        <begin position="29"/>
        <end position="38"/>
    </location>
</feature>
<comment type="similarity">
    <text evidence="2">Belongs to the cation transport ATPase (P-type) (TC 3.A.3) family. Type IIIA subfamily.</text>
</comment>